<keyword evidence="5" id="KW-0732">Signal</keyword>
<comment type="similarity">
    <text evidence="2">Belongs to the EMC1 family.</text>
</comment>
<gene>
    <name evidence="11" type="ORF">Amon01_000755000</name>
</gene>
<dbReference type="PANTHER" id="PTHR21573:SF0">
    <property type="entry name" value="ER MEMBRANE PROTEIN COMPLEX SUBUNIT 1"/>
    <property type="match status" value="1"/>
</dbReference>
<dbReference type="GO" id="GO:0072546">
    <property type="term" value="C:EMC complex"/>
    <property type="evidence" value="ECO:0007669"/>
    <property type="project" value="InterPro"/>
</dbReference>
<evidence type="ECO:0000256" key="3">
    <source>
        <dbReference type="ARBA" id="ARBA00020824"/>
    </source>
</evidence>
<dbReference type="InterPro" id="IPR011678">
    <property type="entry name" value="EMC1_C"/>
</dbReference>
<dbReference type="EMBL" id="BSXU01005663">
    <property type="protein sequence ID" value="GMG55400.1"/>
    <property type="molecule type" value="Genomic_DNA"/>
</dbReference>
<reference evidence="11" key="1">
    <citation type="submission" date="2023-04" db="EMBL/GenBank/DDBJ databases">
        <title>Ambrosiozyma monospora NBRC 1965.</title>
        <authorList>
            <person name="Ichikawa N."/>
            <person name="Sato H."/>
            <person name="Tonouchi N."/>
        </authorList>
    </citation>
    <scope>NUCLEOTIDE SEQUENCE</scope>
    <source>
        <strain evidence="11">NBRC 1965</strain>
    </source>
</reference>
<dbReference type="PANTHER" id="PTHR21573">
    <property type="entry name" value="ER MEMBRANE PROTEIN COMPLEX SUBUNIT 1"/>
    <property type="match status" value="1"/>
</dbReference>
<keyword evidence="12" id="KW-1185">Reference proteome</keyword>
<evidence type="ECO:0000313" key="11">
    <source>
        <dbReference type="EMBL" id="GMG55400.1"/>
    </source>
</evidence>
<evidence type="ECO:0000256" key="8">
    <source>
        <dbReference type="ARBA" id="ARBA00023136"/>
    </source>
</evidence>
<keyword evidence="6" id="KW-0256">Endoplasmic reticulum</keyword>
<evidence type="ECO:0000313" key="12">
    <source>
        <dbReference type="Proteomes" id="UP001165063"/>
    </source>
</evidence>
<evidence type="ECO:0000256" key="5">
    <source>
        <dbReference type="ARBA" id="ARBA00022729"/>
    </source>
</evidence>
<keyword evidence="9" id="KW-0325">Glycoprotein</keyword>
<comment type="subcellular location">
    <subcellularLocation>
        <location evidence="1">Endoplasmic reticulum membrane</location>
        <topology evidence="1">Single-pass type I membrane protein</topology>
    </subcellularLocation>
</comment>
<dbReference type="Proteomes" id="UP001165063">
    <property type="component" value="Unassembled WGS sequence"/>
</dbReference>
<protein>
    <recommendedName>
        <fullName evidence="3">ER membrane protein complex subunit 1</fullName>
    </recommendedName>
</protein>
<evidence type="ECO:0000256" key="7">
    <source>
        <dbReference type="ARBA" id="ARBA00022989"/>
    </source>
</evidence>
<comment type="caution">
    <text evidence="11">The sequence shown here is derived from an EMBL/GenBank/DDBJ whole genome shotgun (WGS) entry which is preliminary data.</text>
</comment>
<evidence type="ECO:0000256" key="6">
    <source>
        <dbReference type="ARBA" id="ARBA00022824"/>
    </source>
</evidence>
<evidence type="ECO:0000256" key="2">
    <source>
        <dbReference type="ARBA" id="ARBA00007904"/>
    </source>
</evidence>
<evidence type="ECO:0000259" key="10">
    <source>
        <dbReference type="Pfam" id="PF07774"/>
    </source>
</evidence>
<dbReference type="Pfam" id="PF07774">
    <property type="entry name" value="EMC1_C"/>
    <property type="match status" value="1"/>
</dbReference>
<dbReference type="AlphaFoldDB" id="A0A9W6Z098"/>
<sequence>MKELLHMSLNRKTTQPESLHIVFEENFIIFTLSESANSPDTIITSIDLFESTIPDLHTVHTKPQAPNRPDFFAYPTQFLASFNPFSSFSRTTVSDGAVFNNSVSFVPEIEVASFYIPTRQITSLAISQTRDNIAMKMIVLHTDLGELISYPKFIINGRRSKLNDNKKNQERWLPAYNPVVPLSDRSQFSHYRNLIGSPQDTILSEPTNLESTTVIAYVGTDVFVTLIKPSGGFDVMDLKEFNKPILLATIVVLVLGLLYTNPKVQEKRLTDAWVL</sequence>
<feature type="domain" description="ER membrane protein complex subunit 1 C-terminal" evidence="10">
    <location>
        <begin position="25"/>
        <end position="273"/>
    </location>
</feature>
<evidence type="ECO:0000256" key="4">
    <source>
        <dbReference type="ARBA" id="ARBA00022692"/>
    </source>
</evidence>
<name>A0A9W6Z098_AMBMO</name>
<organism evidence="11 12">
    <name type="scientific">Ambrosiozyma monospora</name>
    <name type="common">Yeast</name>
    <name type="synonym">Endomycopsis monosporus</name>
    <dbReference type="NCBI Taxonomy" id="43982"/>
    <lineage>
        <taxon>Eukaryota</taxon>
        <taxon>Fungi</taxon>
        <taxon>Dikarya</taxon>
        <taxon>Ascomycota</taxon>
        <taxon>Saccharomycotina</taxon>
        <taxon>Pichiomycetes</taxon>
        <taxon>Pichiales</taxon>
        <taxon>Pichiaceae</taxon>
        <taxon>Ambrosiozyma</taxon>
    </lineage>
</organism>
<dbReference type="GO" id="GO:0034975">
    <property type="term" value="P:protein folding in endoplasmic reticulum"/>
    <property type="evidence" value="ECO:0007669"/>
    <property type="project" value="TreeGrafter"/>
</dbReference>
<keyword evidence="4" id="KW-0812">Transmembrane</keyword>
<evidence type="ECO:0000256" key="9">
    <source>
        <dbReference type="ARBA" id="ARBA00023180"/>
    </source>
</evidence>
<accession>A0A9W6Z098</accession>
<proteinExistence type="inferred from homology"/>
<dbReference type="OrthoDB" id="28092at2759"/>
<keyword evidence="8" id="KW-0472">Membrane</keyword>
<dbReference type="InterPro" id="IPR026895">
    <property type="entry name" value="EMC1"/>
</dbReference>
<keyword evidence="7" id="KW-1133">Transmembrane helix</keyword>
<evidence type="ECO:0000256" key="1">
    <source>
        <dbReference type="ARBA" id="ARBA00004115"/>
    </source>
</evidence>